<dbReference type="Proteomes" id="UP000294299">
    <property type="component" value="Chromosome NFRAN"/>
</dbReference>
<dbReference type="EMBL" id="LR216287">
    <property type="protein sequence ID" value="VFJ13480.1"/>
    <property type="molecule type" value="Genomic_DNA"/>
</dbReference>
<dbReference type="AlphaFoldDB" id="A0A484ICT3"/>
<keyword evidence="2" id="KW-1185">Reference proteome</keyword>
<organism evidence="1 2">
    <name type="scientific">Candidatus Nitrosocosmicus franklandianus</name>
    <dbReference type="NCBI Taxonomy" id="1798806"/>
    <lineage>
        <taxon>Archaea</taxon>
        <taxon>Nitrososphaerota</taxon>
        <taxon>Nitrososphaeria</taxon>
        <taxon>Nitrososphaerales</taxon>
        <taxon>Nitrososphaeraceae</taxon>
        <taxon>Candidatus Nitrosocosmicus</taxon>
    </lineage>
</organism>
<gene>
    <name evidence="1" type="ORF">NFRAN_1158</name>
</gene>
<dbReference type="KEGG" id="nfn:NFRAN_1158"/>
<protein>
    <submittedName>
        <fullName evidence="1">Uncharacterized protein</fullName>
    </submittedName>
</protein>
<evidence type="ECO:0000313" key="2">
    <source>
        <dbReference type="Proteomes" id="UP000294299"/>
    </source>
</evidence>
<evidence type="ECO:0000313" key="1">
    <source>
        <dbReference type="EMBL" id="VFJ13480.1"/>
    </source>
</evidence>
<accession>A0A484ICT3</accession>
<proteinExistence type="predicted"/>
<sequence length="56" mass="6781">MFLEKIFEVVRLLRPSKLAIYSEFTFLIFEPCAVLSKTFLFTNNKLMNFIFLFVYF</sequence>
<reference evidence="1 2" key="1">
    <citation type="submission" date="2019-02" db="EMBL/GenBank/DDBJ databases">
        <authorList>
            <person name="Lehtovirta-Morley E L."/>
        </authorList>
    </citation>
    <scope>NUCLEOTIDE SEQUENCE [LARGE SCALE GENOMIC DNA]</scope>
    <source>
        <strain evidence="1">NFRAN1</strain>
    </source>
</reference>
<name>A0A484ICT3_9ARCH</name>